<comment type="caution">
    <text evidence="1">The sequence shown here is derived from an EMBL/GenBank/DDBJ whole genome shotgun (WGS) entry which is preliminary data.</text>
</comment>
<dbReference type="EMBL" id="JBBMFM010000340">
    <property type="protein sequence ID" value="MEQ2429299.1"/>
    <property type="molecule type" value="Genomic_DNA"/>
</dbReference>
<proteinExistence type="predicted"/>
<reference evidence="1 2" key="1">
    <citation type="submission" date="2024-03" db="EMBL/GenBank/DDBJ databases">
        <title>Human intestinal bacterial collection.</title>
        <authorList>
            <person name="Pauvert C."/>
            <person name="Hitch T.C.A."/>
            <person name="Clavel T."/>
        </authorList>
    </citation>
    <scope>NUCLEOTIDE SEQUENCE [LARGE SCALE GENOMIC DNA]</scope>
    <source>
        <strain evidence="1 2">CLA-SR-H021</strain>
    </source>
</reference>
<name>A0ABV1DJG7_9FIRM</name>
<dbReference type="Proteomes" id="UP001454086">
    <property type="component" value="Unassembled WGS sequence"/>
</dbReference>
<sequence>MINYKSLSKGEQLRAAYVLMSMFNALNQFRILMLDNLDGLDDASCQMLFGLIERDLEDYDHVFLASANESLEREAKASAVSGEAKIITF</sequence>
<keyword evidence="2" id="KW-1185">Reference proteome</keyword>
<evidence type="ECO:0000313" key="2">
    <source>
        <dbReference type="Proteomes" id="UP001454086"/>
    </source>
</evidence>
<evidence type="ECO:0008006" key="3">
    <source>
        <dbReference type="Google" id="ProtNLM"/>
    </source>
</evidence>
<gene>
    <name evidence="1" type="ORF">WMQ36_30485</name>
</gene>
<protein>
    <recommendedName>
        <fullName evidence="3">DNA replication and repair protein RecF</fullName>
    </recommendedName>
</protein>
<dbReference type="RefSeq" id="WP_008716324.1">
    <property type="nucleotide sequence ID" value="NZ_JAJFDX010000005.1"/>
</dbReference>
<evidence type="ECO:0000313" key="1">
    <source>
        <dbReference type="EMBL" id="MEQ2429299.1"/>
    </source>
</evidence>
<accession>A0ABV1DJG7</accession>
<organism evidence="1 2">
    <name type="scientific">Enterocloster hominis</name>
    <name type="common">ex Hitch et al. 2024</name>
    <dbReference type="NCBI Taxonomy" id="1917870"/>
    <lineage>
        <taxon>Bacteria</taxon>
        <taxon>Bacillati</taxon>
        <taxon>Bacillota</taxon>
        <taxon>Clostridia</taxon>
        <taxon>Lachnospirales</taxon>
        <taxon>Lachnospiraceae</taxon>
        <taxon>Enterocloster</taxon>
    </lineage>
</organism>